<evidence type="ECO:0000313" key="3">
    <source>
        <dbReference type="EMBL" id="PVA08415.1"/>
    </source>
</evidence>
<protein>
    <submittedName>
        <fullName evidence="3">Uncharacterized protein</fullName>
    </submittedName>
</protein>
<evidence type="ECO:0000313" key="4">
    <source>
        <dbReference type="Proteomes" id="UP000244446"/>
    </source>
</evidence>
<keyword evidence="2" id="KW-1133">Transmembrane helix</keyword>
<feature type="transmembrane region" description="Helical" evidence="2">
    <location>
        <begin position="33"/>
        <end position="55"/>
    </location>
</feature>
<accession>A0A2T7G1V8</accession>
<dbReference type="RefSeq" id="WP_207768794.1">
    <property type="nucleotide sequence ID" value="NZ_QCYH01000055.1"/>
</dbReference>
<organism evidence="3 4">
    <name type="scientific">Pelagivirga sediminicola</name>
    <dbReference type="NCBI Taxonomy" id="2170575"/>
    <lineage>
        <taxon>Bacteria</taxon>
        <taxon>Pseudomonadati</taxon>
        <taxon>Pseudomonadota</taxon>
        <taxon>Alphaproteobacteria</taxon>
        <taxon>Rhodobacterales</taxon>
        <taxon>Paracoccaceae</taxon>
        <taxon>Pelagivirga</taxon>
    </lineage>
</organism>
<comment type="caution">
    <text evidence="3">The sequence shown here is derived from an EMBL/GenBank/DDBJ whole genome shotgun (WGS) entry which is preliminary data.</text>
</comment>
<feature type="region of interest" description="Disordered" evidence="1">
    <location>
        <begin position="61"/>
        <end position="88"/>
    </location>
</feature>
<dbReference type="AlphaFoldDB" id="A0A2T7G1V8"/>
<name>A0A2T7G1V8_9RHOB</name>
<dbReference type="EMBL" id="QCYH01000055">
    <property type="protein sequence ID" value="PVA08415.1"/>
    <property type="molecule type" value="Genomic_DNA"/>
</dbReference>
<evidence type="ECO:0000256" key="1">
    <source>
        <dbReference type="SAM" id="MobiDB-lite"/>
    </source>
</evidence>
<proteinExistence type="predicted"/>
<keyword evidence="2" id="KW-0472">Membrane</keyword>
<keyword evidence="2" id="KW-0812">Transmembrane</keyword>
<reference evidence="3 4" key="1">
    <citation type="submission" date="2018-04" db="EMBL/GenBank/DDBJ databases">
        <title>Pelagivirga bohaiensis gen. nov., sp. nov., a bacterium isolated from the Bohai Sea.</title>
        <authorList>
            <person name="Ji X."/>
        </authorList>
    </citation>
    <scope>NUCLEOTIDE SEQUENCE [LARGE SCALE GENOMIC DNA]</scope>
    <source>
        <strain evidence="3 4">BH-SD19</strain>
    </source>
</reference>
<dbReference type="Proteomes" id="UP000244446">
    <property type="component" value="Unassembled WGS sequence"/>
</dbReference>
<sequence length="88" mass="9827">MKVTMNQKSSVVQFLKSVPQALTSDTMNTKNKLLSATMAGLMTTTMFGGLAAYAADSVELRRLQPRRRPPPTRPSRSYSKPPTRRSQR</sequence>
<feature type="non-terminal residue" evidence="3">
    <location>
        <position position="1"/>
    </location>
</feature>
<gene>
    <name evidence="3" type="ORF">DC366_19410</name>
</gene>
<evidence type="ECO:0000256" key="2">
    <source>
        <dbReference type="SAM" id="Phobius"/>
    </source>
</evidence>
<keyword evidence="4" id="KW-1185">Reference proteome</keyword>